<dbReference type="RefSeq" id="XP_008482330.1">
    <property type="nucleotide sequence ID" value="XM_008484108.3"/>
</dbReference>
<evidence type="ECO:0000256" key="9">
    <source>
        <dbReference type="SAM" id="Phobius"/>
    </source>
</evidence>
<feature type="transmembrane region" description="Helical" evidence="9">
    <location>
        <begin position="72"/>
        <end position="94"/>
    </location>
</feature>
<feature type="transmembrane region" description="Helical" evidence="9">
    <location>
        <begin position="344"/>
        <end position="368"/>
    </location>
</feature>
<dbReference type="InterPro" id="IPR050549">
    <property type="entry name" value="MFS_Trehalose_Transporter"/>
</dbReference>
<dbReference type="AlphaFoldDB" id="A0A1S3DJL7"/>
<feature type="transmembrane region" description="Helical" evidence="9">
    <location>
        <begin position="195"/>
        <end position="218"/>
    </location>
</feature>
<dbReference type="KEGG" id="dci:103519030"/>
<dbReference type="InterPro" id="IPR003663">
    <property type="entry name" value="Sugar/inositol_transpt"/>
</dbReference>
<feature type="transmembrane region" description="Helical" evidence="9">
    <location>
        <begin position="409"/>
        <end position="435"/>
    </location>
</feature>
<dbReference type="InterPro" id="IPR020846">
    <property type="entry name" value="MFS_dom"/>
</dbReference>
<feature type="compositionally biased region" description="Gly residues" evidence="8">
    <location>
        <begin position="1"/>
        <end position="16"/>
    </location>
</feature>
<evidence type="ECO:0000256" key="6">
    <source>
        <dbReference type="ARBA" id="ARBA00022989"/>
    </source>
</evidence>
<dbReference type="GeneID" id="103519030"/>
<keyword evidence="2" id="KW-0813">Transport</keyword>
<comment type="subcellular location">
    <subcellularLocation>
        <location evidence="1">Cell membrane</location>
        <topology evidence="1">Multi-pass membrane protein</topology>
    </subcellularLocation>
</comment>
<dbReference type="PANTHER" id="PTHR48021">
    <property type="match status" value="1"/>
</dbReference>
<feature type="transmembrane region" description="Helical" evidence="9">
    <location>
        <begin position="447"/>
        <end position="468"/>
    </location>
</feature>
<accession>A0A1S3DJL7</accession>
<feature type="transmembrane region" description="Helical" evidence="9">
    <location>
        <begin position="375"/>
        <end position="397"/>
    </location>
</feature>
<keyword evidence="11" id="KW-1185">Reference proteome</keyword>
<keyword evidence="4" id="KW-0762">Sugar transport</keyword>
<feature type="transmembrane region" description="Helical" evidence="9">
    <location>
        <begin position="106"/>
        <end position="124"/>
    </location>
</feature>
<reference evidence="12" key="1">
    <citation type="submission" date="2025-08" db="UniProtKB">
        <authorList>
            <consortium name="RefSeq"/>
        </authorList>
    </citation>
    <scope>IDENTIFICATION</scope>
</reference>
<dbReference type="SUPFAM" id="SSF103473">
    <property type="entry name" value="MFS general substrate transporter"/>
    <property type="match status" value="1"/>
</dbReference>
<evidence type="ECO:0000256" key="5">
    <source>
        <dbReference type="ARBA" id="ARBA00022692"/>
    </source>
</evidence>
<dbReference type="PANTHER" id="PTHR48021:SF1">
    <property type="entry name" value="GH07001P-RELATED"/>
    <property type="match status" value="1"/>
</dbReference>
<evidence type="ECO:0000256" key="3">
    <source>
        <dbReference type="ARBA" id="ARBA00022475"/>
    </source>
</evidence>
<feature type="domain" description="Major facilitator superfamily (MFS) profile" evidence="10">
    <location>
        <begin position="51"/>
        <end position="502"/>
    </location>
</feature>
<name>A0A1S3DJL7_DIACI</name>
<dbReference type="PROSITE" id="PS00216">
    <property type="entry name" value="SUGAR_TRANSPORT_1"/>
    <property type="match status" value="1"/>
</dbReference>
<dbReference type="FunFam" id="1.20.1250.20:FF:000218">
    <property type="entry name" value="facilitated trehalose transporter Tret1"/>
    <property type="match status" value="1"/>
</dbReference>
<evidence type="ECO:0000313" key="12">
    <source>
        <dbReference type="RefSeq" id="XP_008482330.1"/>
    </source>
</evidence>
<keyword evidence="6 9" id="KW-1133">Transmembrane helix</keyword>
<dbReference type="PROSITE" id="PS50850">
    <property type="entry name" value="MFS"/>
    <property type="match status" value="1"/>
</dbReference>
<keyword evidence="3" id="KW-1003">Cell membrane</keyword>
<dbReference type="PaxDb" id="121845-A0A1S3DJL7"/>
<feature type="transmembrane region" description="Helical" evidence="9">
    <location>
        <begin position="310"/>
        <end position="332"/>
    </location>
</feature>
<evidence type="ECO:0000256" key="4">
    <source>
        <dbReference type="ARBA" id="ARBA00022597"/>
    </source>
</evidence>
<protein>
    <submittedName>
        <fullName evidence="12">Facilitated trehalose transporter Tret1</fullName>
    </submittedName>
</protein>
<evidence type="ECO:0000259" key="10">
    <source>
        <dbReference type="PROSITE" id="PS50850"/>
    </source>
</evidence>
<dbReference type="Pfam" id="PF00083">
    <property type="entry name" value="Sugar_tr"/>
    <property type="match status" value="1"/>
</dbReference>
<dbReference type="STRING" id="121845.A0A1S3DJL7"/>
<dbReference type="PRINTS" id="PR00171">
    <property type="entry name" value="SUGRTRNSPORT"/>
</dbReference>
<dbReference type="InterPro" id="IPR036259">
    <property type="entry name" value="MFS_trans_sf"/>
</dbReference>
<dbReference type="GO" id="GO:0022857">
    <property type="term" value="F:transmembrane transporter activity"/>
    <property type="evidence" value="ECO:0007669"/>
    <property type="project" value="InterPro"/>
</dbReference>
<keyword evidence="7 9" id="KW-0472">Membrane</keyword>
<feature type="transmembrane region" description="Helical" evidence="9">
    <location>
        <begin position="136"/>
        <end position="155"/>
    </location>
</feature>
<evidence type="ECO:0000256" key="8">
    <source>
        <dbReference type="SAM" id="MobiDB-lite"/>
    </source>
</evidence>
<feature type="compositionally biased region" description="Polar residues" evidence="8">
    <location>
        <begin position="21"/>
        <end position="60"/>
    </location>
</feature>
<evidence type="ECO:0000256" key="7">
    <source>
        <dbReference type="ARBA" id="ARBA00023136"/>
    </source>
</evidence>
<keyword evidence="5 9" id="KW-0812">Transmembrane</keyword>
<dbReference type="OMA" id="CSFAVHI"/>
<dbReference type="InterPro" id="IPR005828">
    <property type="entry name" value="MFS_sugar_transport-like"/>
</dbReference>
<feature type="transmembrane region" description="Helical" evidence="9">
    <location>
        <begin position="224"/>
        <end position="243"/>
    </location>
</feature>
<feature type="transmembrane region" description="Helical" evidence="9">
    <location>
        <begin position="480"/>
        <end position="498"/>
    </location>
</feature>
<dbReference type="Proteomes" id="UP000079169">
    <property type="component" value="Unplaced"/>
</dbReference>
<dbReference type="InterPro" id="IPR005829">
    <property type="entry name" value="Sugar_transporter_CS"/>
</dbReference>
<dbReference type="GO" id="GO:0005886">
    <property type="term" value="C:plasma membrane"/>
    <property type="evidence" value="ECO:0007669"/>
    <property type="project" value="UniProtKB-SubCell"/>
</dbReference>
<evidence type="ECO:0000256" key="2">
    <source>
        <dbReference type="ARBA" id="ARBA00022448"/>
    </source>
</evidence>
<evidence type="ECO:0000313" key="11">
    <source>
        <dbReference type="Proteomes" id="UP000079169"/>
    </source>
</evidence>
<organism evidence="11 12">
    <name type="scientific">Diaphorina citri</name>
    <name type="common">Asian citrus psyllid</name>
    <dbReference type="NCBI Taxonomy" id="121845"/>
    <lineage>
        <taxon>Eukaryota</taxon>
        <taxon>Metazoa</taxon>
        <taxon>Ecdysozoa</taxon>
        <taxon>Arthropoda</taxon>
        <taxon>Hexapoda</taxon>
        <taxon>Insecta</taxon>
        <taxon>Pterygota</taxon>
        <taxon>Neoptera</taxon>
        <taxon>Paraneoptera</taxon>
        <taxon>Hemiptera</taxon>
        <taxon>Sternorrhyncha</taxon>
        <taxon>Psylloidea</taxon>
        <taxon>Psyllidae</taxon>
        <taxon>Diaphorininae</taxon>
        <taxon>Diaphorina</taxon>
    </lineage>
</organism>
<evidence type="ECO:0000256" key="1">
    <source>
        <dbReference type="ARBA" id="ARBA00004651"/>
    </source>
</evidence>
<feature type="region of interest" description="Disordered" evidence="8">
    <location>
        <begin position="268"/>
        <end position="290"/>
    </location>
</feature>
<sequence length="515" mass="54721">MPSEKGGGGGKSGKSGGTIPKSDSTSSATTIEPSTPSTIEPATPSTSETQPLLAGSNSGDVSGKDDSLSRQIFLSFILIIPSIAPGMSLGYSGIALDQLPLTISQASWFASLTFLAAPIGCLLSGPIMDKLGRKPAIILIGIVGIIGWLLITYSLTITNLFIGRFLTGVSEGLSASPATIYIAESIMVQNTKLRGSLATWATTARAFGLLQVYFMGSLLRYRKVAAMAAIFSALGTILITFIIPESPAWLNSKGRRGDAEWAAKRLRLGPPSNQTEPTSRGDAESGAQGEQMSTTNIFKEFMKPEAYKPLIIISLFFLFQQFSAVNVILAYMTDFVRSSGFHLLNPYFITVIGGLIIFASVISISFILPHTGVKPLSAASGMGIALSMLVIGTYLLFEKAPIVNFEWGFFNLIPLAALVLNLVASSVGFLPIPYLMLGEIFPMEVKGVAAGLATCLAYIFGFFAVKTWPTLHLALGNGIFFFYGLVAAIGTAHVLAYLPETKGKSLEEIIKGFSS</sequence>
<gene>
    <name evidence="12" type="primary">LOC103519030</name>
</gene>
<proteinExistence type="predicted"/>
<dbReference type="Gene3D" id="1.20.1250.20">
    <property type="entry name" value="MFS general substrate transporter like domains"/>
    <property type="match status" value="1"/>
</dbReference>
<feature type="region of interest" description="Disordered" evidence="8">
    <location>
        <begin position="1"/>
        <end position="63"/>
    </location>
</feature>